<dbReference type="Proteomes" id="UP001217754">
    <property type="component" value="Chromosome 3"/>
</dbReference>
<keyword evidence="1" id="KW-0547">Nucleotide-binding</keyword>
<keyword evidence="4" id="KW-0808">Transferase</keyword>
<dbReference type="CDD" id="cd02022">
    <property type="entry name" value="DPCK"/>
    <property type="match status" value="1"/>
</dbReference>
<evidence type="ECO:0000256" key="3">
    <source>
        <dbReference type="SAM" id="Phobius"/>
    </source>
</evidence>
<sequence>MIVVGLSGGIASGKSTVSRLLQGHNVPVVDLDEIAKEVVQPGTSTLKRLAHTFGDDILNADGSLNRAELGRRAFGNKEETKKLNAITHTAIRRVMAWRLVKLWLLGTRLVVVDTPLLIEAGLYKWCSQTVLVWCTDKQQLHRMLQRDGQSKGLTEEDARARLAAQLPLASKLAYADIVIDNSSEADGASELVRTEVTTLVSRWRLEQAEPLHLLSWLLCWLVPPIGLMWGYVVAVAHARRIAYQQAEQRFAEKEEKDV</sequence>
<keyword evidence="3" id="KW-0472">Membrane</keyword>
<organism evidence="4 5">
    <name type="scientific">Malassezia japonica</name>
    <dbReference type="NCBI Taxonomy" id="223818"/>
    <lineage>
        <taxon>Eukaryota</taxon>
        <taxon>Fungi</taxon>
        <taxon>Dikarya</taxon>
        <taxon>Basidiomycota</taxon>
        <taxon>Ustilaginomycotina</taxon>
        <taxon>Malasseziomycetes</taxon>
        <taxon>Malasseziales</taxon>
        <taxon>Malasseziaceae</taxon>
        <taxon>Malassezia</taxon>
    </lineage>
</organism>
<dbReference type="AlphaFoldDB" id="A0AAF0JAA9"/>
<evidence type="ECO:0000256" key="1">
    <source>
        <dbReference type="ARBA" id="ARBA00022741"/>
    </source>
</evidence>
<dbReference type="GO" id="GO:0004140">
    <property type="term" value="F:dephospho-CoA kinase activity"/>
    <property type="evidence" value="ECO:0007669"/>
    <property type="project" value="UniProtKB-EC"/>
</dbReference>
<gene>
    <name evidence="4" type="primary">CAB5</name>
    <name evidence="4" type="ORF">MJAP1_002270</name>
</gene>
<keyword evidence="3" id="KW-0812">Transmembrane</keyword>
<dbReference type="GO" id="GO:0005524">
    <property type="term" value="F:ATP binding"/>
    <property type="evidence" value="ECO:0007669"/>
    <property type="project" value="UniProtKB-KW"/>
</dbReference>
<dbReference type="SUPFAM" id="SSF52540">
    <property type="entry name" value="P-loop containing nucleoside triphosphate hydrolases"/>
    <property type="match status" value="1"/>
</dbReference>
<accession>A0AAF0JAA9</accession>
<dbReference type="NCBIfam" id="TIGR00152">
    <property type="entry name" value="dephospho-CoA kinase"/>
    <property type="match status" value="1"/>
</dbReference>
<proteinExistence type="inferred from homology"/>
<dbReference type="GeneID" id="85225921"/>
<dbReference type="InterPro" id="IPR001977">
    <property type="entry name" value="Depp_CoAkinase"/>
</dbReference>
<dbReference type="EMBL" id="CP119960">
    <property type="protein sequence ID" value="WFD39298.1"/>
    <property type="molecule type" value="Genomic_DNA"/>
</dbReference>
<dbReference type="RefSeq" id="XP_060122195.1">
    <property type="nucleotide sequence ID" value="XM_060266212.1"/>
</dbReference>
<keyword evidence="5" id="KW-1185">Reference proteome</keyword>
<dbReference type="EC" id="2.7.1.24" evidence="4"/>
<keyword evidence="3" id="KW-1133">Transmembrane helix</keyword>
<keyword evidence="2" id="KW-0067">ATP-binding</keyword>
<reference evidence="4" key="1">
    <citation type="submission" date="2023-03" db="EMBL/GenBank/DDBJ databases">
        <title>Mating type loci evolution in Malassezia.</title>
        <authorList>
            <person name="Coelho M.A."/>
        </authorList>
    </citation>
    <scope>NUCLEOTIDE SEQUENCE</scope>
    <source>
        <strain evidence="4">CBS 9431</strain>
    </source>
</reference>
<dbReference type="HAMAP" id="MF_00376">
    <property type="entry name" value="Dephospho_CoA_kinase"/>
    <property type="match status" value="1"/>
</dbReference>
<evidence type="ECO:0000313" key="5">
    <source>
        <dbReference type="Proteomes" id="UP001217754"/>
    </source>
</evidence>
<name>A0AAF0JAA9_9BASI</name>
<evidence type="ECO:0000313" key="4">
    <source>
        <dbReference type="EMBL" id="WFD39298.1"/>
    </source>
</evidence>
<protein>
    <submittedName>
        <fullName evidence="4">Dephospho-CoA kinase</fullName>
        <ecNumber evidence="4">2.7.1.24</ecNumber>
    </submittedName>
</protein>
<dbReference type="PROSITE" id="PS51219">
    <property type="entry name" value="DPCK"/>
    <property type="match status" value="1"/>
</dbReference>
<dbReference type="InterPro" id="IPR027417">
    <property type="entry name" value="P-loop_NTPase"/>
</dbReference>
<dbReference type="PANTHER" id="PTHR10695">
    <property type="entry name" value="DEPHOSPHO-COA KINASE-RELATED"/>
    <property type="match status" value="1"/>
</dbReference>
<dbReference type="PANTHER" id="PTHR10695:SF46">
    <property type="entry name" value="BIFUNCTIONAL COENZYME A SYNTHASE-RELATED"/>
    <property type="match status" value="1"/>
</dbReference>
<dbReference type="GO" id="GO:0015937">
    <property type="term" value="P:coenzyme A biosynthetic process"/>
    <property type="evidence" value="ECO:0007669"/>
    <property type="project" value="InterPro"/>
</dbReference>
<dbReference type="Gene3D" id="3.40.50.300">
    <property type="entry name" value="P-loop containing nucleotide triphosphate hydrolases"/>
    <property type="match status" value="1"/>
</dbReference>
<feature type="transmembrane region" description="Helical" evidence="3">
    <location>
        <begin position="213"/>
        <end position="236"/>
    </location>
</feature>
<evidence type="ECO:0000256" key="2">
    <source>
        <dbReference type="ARBA" id="ARBA00022840"/>
    </source>
</evidence>
<dbReference type="Pfam" id="PF01121">
    <property type="entry name" value="CoaE"/>
    <property type="match status" value="1"/>
</dbReference>
<keyword evidence="4" id="KW-0418">Kinase</keyword>